<proteinExistence type="predicted"/>
<dbReference type="PANTHER" id="PTHR34227:SF11">
    <property type="entry name" value="CHAPERONE PROTEIN TORD"/>
    <property type="match status" value="1"/>
</dbReference>
<keyword evidence="1" id="KW-0143">Chaperone</keyword>
<dbReference type="Pfam" id="PF02613">
    <property type="entry name" value="Nitrate_red_del"/>
    <property type="match status" value="1"/>
</dbReference>
<sequence>MTLAHSLPSAHMPVPAPAAGAGEIAPLCAWLAEVFIAPPSAPEIGAYRRGEAAAWLASLAADPDFAPGAAAMRQALAGEGSDEALAARLGTAFNRLFLGFGGRRTVVPCESAWRGNGRLYQAPAAEMQHLLARADLSLGAGCVEPPDHISVELALLSFLLVSGDPGTDAMKERLQGWIPAFCARCLEEDTTGFWGGAARLLTAAVAACPARDEARQDRHTEERKAR</sequence>
<evidence type="ECO:0000313" key="3">
    <source>
        <dbReference type="Proteomes" id="UP000266305"/>
    </source>
</evidence>
<dbReference type="SUPFAM" id="SSF89155">
    <property type="entry name" value="TorD-like"/>
    <property type="match status" value="1"/>
</dbReference>
<dbReference type="Gene3D" id="1.10.3480.10">
    <property type="entry name" value="TorD-like"/>
    <property type="match status" value="1"/>
</dbReference>
<dbReference type="Proteomes" id="UP000266305">
    <property type="component" value="Unassembled WGS sequence"/>
</dbReference>
<evidence type="ECO:0000313" key="2">
    <source>
        <dbReference type="EMBL" id="RHZ94514.1"/>
    </source>
</evidence>
<protein>
    <submittedName>
        <fullName evidence="2">Uncharacterized protein</fullName>
    </submittedName>
</protein>
<gene>
    <name evidence="2" type="ORF">D1114_12260</name>
</gene>
<dbReference type="AlphaFoldDB" id="A0AAX1UKF0"/>
<dbReference type="InterPro" id="IPR036411">
    <property type="entry name" value="TorD-like_sf"/>
</dbReference>
<dbReference type="InterPro" id="IPR020945">
    <property type="entry name" value="DMSO/NO3_reduct_chaperone"/>
</dbReference>
<dbReference type="RefSeq" id="WP_011842640.1">
    <property type="nucleotide sequence ID" value="NZ_CM125965.1"/>
</dbReference>
<dbReference type="InterPro" id="IPR050289">
    <property type="entry name" value="TorD/DmsD_chaperones"/>
</dbReference>
<dbReference type="PANTHER" id="PTHR34227">
    <property type="entry name" value="CHAPERONE PROTEIN YCDY"/>
    <property type="match status" value="1"/>
</dbReference>
<reference evidence="2 3" key="1">
    <citation type="submission" date="2018-08" db="EMBL/GenBank/DDBJ databases">
        <title>Draft genome sequence of Rhodobacter sphaeroides FY.</title>
        <authorList>
            <person name="Rayyan A."/>
            <person name="Meyer T.E."/>
            <person name="Kyndt J.A."/>
        </authorList>
    </citation>
    <scope>NUCLEOTIDE SEQUENCE [LARGE SCALE GENOMIC DNA]</scope>
    <source>
        <strain evidence="2 3">FY</strain>
    </source>
</reference>
<organism evidence="2 3">
    <name type="scientific">Cereibacter sphaeroides</name>
    <name type="common">Rhodobacter sphaeroides</name>
    <dbReference type="NCBI Taxonomy" id="1063"/>
    <lineage>
        <taxon>Bacteria</taxon>
        <taxon>Pseudomonadati</taxon>
        <taxon>Pseudomonadota</taxon>
        <taxon>Alphaproteobacteria</taxon>
        <taxon>Rhodobacterales</taxon>
        <taxon>Paracoccaceae</taxon>
        <taxon>Cereibacter</taxon>
    </lineage>
</organism>
<evidence type="ECO:0000256" key="1">
    <source>
        <dbReference type="ARBA" id="ARBA00023186"/>
    </source>
</evidence>
<comment type="caution">
    <text evidence="2">The sequence shown here is derived from an EMBL/GenBank/DDBJ whole genome shotgun (WGS) entry which is preliminary data.</text>
</comment>
<accession>A0AAX1UKF0</accession>
<dbReference type="EMBL" id="QWGP01000012">
    <property type="protein sequence ID" value="RHZ94514.1"/>
    <property type="molecule type" value="Genomic_DNA"/>
</dbReference>
<name>A0AAX1UKF0_CERSP</name>